<dbReference type="GO" id="GO:1904262">
    <property type="term" value="P:negative regulation of TORC1 signaling"/>
    <property type="evidence" value="ECO:0007669"/>
    <property type="project" value="TreeGrafter"/>
</dbReference>
<dbReference type="Pfam" id="PF24064">
    <property type="entry name" value="HTH_NPRL3"/>
    <property type="match status" value="1"/>
</dbReference>
<dbReference type="PANTHER" id="PTHR13153">
    <property type="entry name" value="CGTHBA PROTEIN -14 GENE PROTEIN"/>
    <property type="match status" value="1"/>
</dbReference>
<feature type="region of interest" description="Disordered" evidence="6">
    <location>
        <begin position="675"/>
        <end position="840"/>
    </location>
</feature>
<gene>
    <name evidence="8 10" type="ORF">P152DRAFT_469933</name>
</gene>
<evidence type="ECO:0000256" key="1">
    <source>
        <dbReference type="ARBA" id="ARBA00010546"/>
    </source>
</evidence>
<name>A0A6G1GI16_9PEZI</name>
<protein>
    <recommendedName>
        <fullName evidence="2 5">Nitrogen permease regulator 3</fullName>
    </recommendedName>
    <alternativeName>
        <fullName evidence="4 5">Required for meiotic nuclear division protein 11</fullName>
    </alternativeName>
</protein>
<reference evidence="10" key="3">
    <citation type="submission" date="2025-04" db="UniProtKB">
        <authorList>
            <consortium name="RefSeq"/>
        </authorList>
    </citation>
    <scope>IDENTIFICATION</scope>
    <source>
        <strain evidence="10">CBS 781.70</strain>
    </source>
</reference>
<feature type="compositionally biased region" description="Basic and acidic residues" evidence="6">
    <location>
        <begin position="170"/>
        <end position="183"/>
    </location>
</feature>
<dbReference type="EMBL" id="ML975149">
    <property type="protein sequence ID" value="KAF1817510.1"/>
    <property type="molecule type" value="Genomic_DNA"/>
</dbReference>
<keyword evidence="9" id="KW-1185">Reference proteome</keyword>
<comment type="function">
    <text evidence="3 5">Mediates inactivation of the TORC1 complex in response to amino acid starvation. Required for meiotic nuclear division.</text>
</comment>
<evidence type="ECO:0000256" key="3">
    <source>
        <dbReference type="ARBA" id="ARBA00025376"/>
    </source>
</evidence>
<feature type="compositionally biased region" description="Basic and acidic residues" evidence="6">
    <location>
        <begin position="263"/>
        <end position="274"/>
    </location>
</feature>
<reference evidence="10" key="2">
    <citation type="submission" date="2020-04" db="EMBL/GenBank/DDBJ databases">
        <authorList>
            <consortium name="NCBI Genome Project"/>
        </authorList>
    </citation>
    <scope>NUCLEOTIDE SEQUENCE</scope>
    <source>
        <strain evidence="10">CBS 781.70</strain>
    </source>
</reference>
<evidence type="ECO:0000256" key="4">
    <source>
        <dbReference type="ARBA" id="ARBA00030028"/>
    </source>
</evidence>
<evidence type="ECO:0000313" key="9">
    <source>
        <dbReference type="Proteomes" id="UP000504638"/>
    </source>
</evidence>
<feature type="domain" description="GATOR1 complex protein NPRL3 C-terminal HTH" evidence="7">
    <location>
        <begin position="851"/>
        <end position="910"/>
    </location>
</feature>
<evidence type="ECO:0000313" key="8">
    <source>
        <dbReference type="EMBL" id="KAF1817510.1"/>
    </source>
</evidence>
<dbReference type="GO" id="GO:0005774">
    <property type="term" value="C:vacuolar membrane"/>
    <property type="evidence" value="ECO:0007669"/>
    <property type="project" value="UniProtKB-SubCell"/>
</dbReference>
<evidence type="ECO:0000256" key="2">
    <source>
        <dbReference type="ARBA" id="ARBA00017880"/>
    </source>
</evidence>
<evidence type="ECO:0000256" key="6">
    <source>
        <dbReference type="SAM" id="MobiDB-lite"/>
    </source>
</evidence>
<dbReference type="InterPro" id="IPR056603">
    <property type="entry name" value="HTH_NPRL3"/>
</dbReference>
<dbReference type="GO" id="GO:0038202">
    <property type="term" value="P:TORC1 signaling"/>
    <property type="evidence" value="ECO:0007669"/>
    <property type="project" value="TreeGrafter"/>
</dbReference>
<feature type="compositionally biased region" description="Low complexity" evidence="6">
    <location>
        <begin position="750"/>
        <end position="767"/>
    </location>
</feature>
<feature type="region of interest" description="Disordered" evidence="6">
    <location>
        <begin position="170"/>
        <end position="205"/>
    </location>
</feature>
<feature type="region of interest" description="Disordered" evidence="6">
    <location>
        <begin position="252"/>
        <end position="292"/>
    </location>
</feature>
<feature type="compositionally biased region" description="Polar residues" evidence="6">
    <location>
        <begin position="798"/>
        <end position="822"/>
    </location>
</feature>
<keyword evidence="5" id="KW-0732">Signal</keyword>
<reference evidence="8 10" key="1">
    <citation type="submission" date="2020-01" db="EMBL/GenBank/DDBJ databases">
        <authorList>
            <consortium name="DOE Joint Genome Institute"/>
            <person name="Haridas S."/>
            <person name="Albert R."/>
            <person name="Binder M."/>
            <person name="Bloem J."/>
            <person name="Labutti K."/>
            <person name="Salamov A."/>
            <person name="Andreopoulos B."/>
            <person name="Baker S.E."/>
            <person name="Barry K."/>
            <person name="Bills G."/>
            <person name="Bluhm B.H."/>
            <person name="Cannon C."/>
            <person name="Castanera R."/>
            <person name="Culley D.E."/>
            <person name="Daum C."/>
            <person name="Ezra D."/>
            <person name="Gonzalez J.B."/>
            <person name="Henrissat B."/>
            <person name="Kuo A."/>
            <person name="Liang C."/>
            <person name="Lipzen A."/>
            <person name="Lutzoni F."/>
            <person name="Magnuson J."/>
            <person name="Mondo S."/>
            <person name="Nolan M."/>
            <person name="Ohm R."/>
            <person name="Pangilinan J."/>
            <person name="Park H.-J."/>
            <person name="Ramirez L."/>
            <person name="Alfaro M."/>
            <person name="Sun H."/>
            <person name="Tritt A."/>
            <person name="Yoshinaga Y."/>
            <person name="Zwiers L.-H."/>
            <person name="Turgeon B.G."/>
            <person name="Goodwin S.B."/>
            <person name="Spatafora J.W."/>
            <person name="Crous P.W."/>
            <person name="Grigoriev I.V."/>
        </authorList>
    </citation>
    <scope>NUCLEOTIDE SEQUENCE</scope>
    <source>
        <strain evidence="8 10">CBS 781.70</strain>
    </source>
</reference>
<dbReference type="GeneID" id="54421499"/>
<comment type="similarity">
    <text evidence="1 5">Belongs to the NPR3 family.</text>
</comment>
<dbReference type="AlphaFoldDB" id="A0A6G1GI16"/>
<evidence type="ECO:0000259" key="7">
    <source>
        <dbReference type="Pfam" id="PF24064"/>
    </source>
</evidence>
<dbReference type="GO" id="GO:0051321">
    <property type="term" value="P:meiotic cell cycle"/>
    <property type="evidence" value="ECO:0007669"/>
    <property type="project" value="UniProtKB-UniRule"/>
</dbReference>
<dbReference type="OrthoDB" id="18648at2759"/>
<dbReference type="GO" id="GO:0010508">
    <property type="term" value="P:positive regulation of autophagy"/>
    <property type="evidence" value="ECO:0007669"/>
    <property type="project" value="TreeGrafter"/>
</dbReference>
<accession>A0A6G1GI16</accession>
<evidence type="ECO:0000256" key="5">
    <source>
        <dbReference type="RuleBase" id="RU368069"/>
    </source>
</evidence>
<dbReference type="InterPro" id="IPR005365">
    <property type="entry name" value="Npr3"/>
</dbReference>
<dbReference type="RefSeq" id="XP_033539141.1">
    <property type="nucleotide sequence ID" value="XM_033680929.1"/>
</dbReference>
<evidence type="ECO:0000313" key="10">
    <source>
        <dbReference type="RefSeq" id="XP_033539141.1"/>
    </source>
</evidence>
<feature type="compositionally biased region" description="Basic and acidic residues" evidence="6">
    <location>
        <begin position="194"/>
        <end position="205"/>
    </location>
</feature>
<feature type="region of interest" description="Disordered" evidence="6">
    <location>
        <begin position="321"/>
        <end position="345"/>
    </location>
</feature>
<feature type="compositionally biased region" description="Basic and acidic residues" evidence="6">
    <location>
        <begin position="59"/>
        <end position="69"/>
    </location>
</feature>
<feature type="region of interest" description="Disordered" evidence="6">
    <location>
        <begin position="51"/>
        <end position="80"/>
    </location>
</feature>
<dbReference type="Pfam" id="PF03666">
    <property type="entry name" value="NPR3"/>
    <property type="match status" value="1"/>
</dbReference>
<proteinExistence type="inferred from homology"/>
<feature type="compositionally biased region" description="Acidic residues" evidence="6">
    <location>
        <begin position="116"/>
        <end position="125"/>
    </location>
</feature>
<comment type="subcellular location">
    <subcellularLocation>
        <location evidence="5">Vacuole membrane</location>
        <topology evidence="5">Peripheral membrane protein</topology>
    </subcellularLocation>
</comment>
<dbReference type="PANTHER" id="PTHR13153:SF5">
    <property type="entry name" value="GATOR COMPLEX PROTEIN NPRL3"/>
    <property type="match status" value="1"/>
</dbReference>
<dbReference type="Proteomes" id="UP000504638">
    <property type="component" value="Unplaced"/>
</dbReference>
<feature type="region of interest" description="Disordered" evidence="6">
    <location>
        <begin position="111"/>
        <end position="149"/>
    </location>
</feature>
<feature type="compositionally biased region" description="Low complexity" evidence="6">
    <location>
        <begin position="729"/>
        <end position="741"/>
    </location>
</feature>
<sequence>MPDLMAAPLAPNPCLLAIVLTVRSRAAQPRLVFHYPLSASASLAEESQFWQGNGSTRTAGEEKSWSSEERSDEEEEEGITTTFRAREIISSLGDNSKQSIAARRGSWIGEEITARDDDEGEDDVAETASSRGGGTVGSKTSRLLNLGPGSLRSTRARAARVKDIEQEEVEVRGTGSKESRERAMNISGGIGRSNKADIDPEKDRDQVLGYPTNELARLLCPGRIAYNKKRFEIGLDEIAFLGAPMFVRDDGRWKKTKKRKKDSKRDGKACRDESEANGVSEDQNLDDDPNAETGERALHSLIQSRELEYVEGFEPAYGHGLISGTPSAAPSEVGSEDKSTTSNSGDEMTMFNLVFVLNPPSLEHQLRLEEMYDNVVKKFAKSLKYLQAQHNYVWAESQKILTMQEKGKENGTPIASLWPSIIGSSTLARAIATVFEAISSSKIALVNLDKTLDVNFQIPHAISTPFVPTITEPQIPGLWLTTGSFSDADEADDILGPHSALLLLEDSETLLKEIEGDVKELSESLSYFIRNLTPTKSLQKLALMTQMSLKDMQVLGRHLIYWRKARAIPPLHPRDTYIVSPNANMKALANDIPAYAAKFPTLPSLPKMLHQLSRDARPKTYRHLMPSPDHRSAYMAILAWLMRNGYVTQLRTFAWVRVPAEVKVAVHEEMNAEVAAKARQREEGASDSLGPHTPYSPHRQVEAGGVVTSDAESHDESSSQNNTHESSRSSRSSKSPTTSSPRLPPHNVQPSSRPTSATGSTSSGRTAVPFASPSIKHTKASASGRKPSPLRLGETQRQRPLSPNSANGLLSPLSPSVSQTRNAAVATAPHPQPTPATKQLPSLIHSPQKANALESRWLEHIGSSFLDAELREVWPMLLQYFDGQHALEEIAVRESQKRKRIAPVLAALREGGWLVVVRHW</sequence>
<dbReference type="GO" id="GO:1990130">
    <property type="term" value="C:GATOR1 complex"/>
    <property type="evidence" value="ECO:0007669"/>
    <property type="project" value="TreeGrafter"/>
</dbReference>
<organism evidence="8">
    <name type="scientific">Eremomyces bilateralis CBS 781.70</name>
    <dbReference type="NCBI Taxonomy" id="1392243"/>
    <lineage>
        <taxon>Eukaryota</taxon>
        <taxon>Fungi</taxon>
        <taxon>Dikarya</taxon>
        <taxon>Ascomycota</taxon>
        <taxon>Pezizomycotina</taxon>
        <taxon>Dothideomycetes</taxon>
        <taxon>Dothideomycetes incertae sedis</taxon>
        <taxon>Eremomycetales</taxon>
        <taxon>Eremomycetaceae</taxon>
        <taxon>Eremomyces</taxon>
    </lineage>
</organism>
<dbReference type="GO" id="GO:0034198">
    <property type="term" value="P:cellular response to amino acid starvation"/>
    <property type="evidence" value="ECO:0007669"/>
    <property type="project" value="TreeGrafter"/>
</dbReference>
<keyword evidence="5" id="KW-0469">Meiosis</keyword>